<sequence length="145" mass="15465">MSYISNPQHSASLFAEILTQIDPAQHDAVMLMNELYSSLTGISKALGDVLSREFTDYNNHRAQIDNVAALAAISIKHGVEINDLINAVSGSTNIAIQNGHDLNTALTALVESLNLNISNGFTANNALGLAIENANAELQQGKHLL</sequence>
<protein>
    <submittedName>
        <fullName evidence="1">Uncharacterized protein</fullName>
    </submittedName>
</protein>
<dbReference type="Proteomes" id="UP000291338">
    <property type="component" value="Unassembled WGS sequence"/>
</dbReference>
<comment type="caution">
    <text evidence="1">The sequence shown here is derived from an EMBL/GenBank/DDBJ whole genome shotgun (WGS) entry which is preliminary data.</text>
</comment>
<dbReference type="AlphaFoldDB" id="A0A4Q7ISD4"/>
<reference evidence="1 2" key="1">
    <citation type="submission" date="2018-01" db="EMBL/GenBank/DDBJ databases">
        <title>Co-occurrence of chitin degradation, pigmentation and bioactivity in marine Pseudoalteromonas.</title>
        <authorList>
            <person name="Paulsen S."/>
            <person name="Gram L."/>
            <person name="Machado H."/>
        </authorList>
    </citation>
    <scope>NUCLEOTIDE SEQUENCE [LARGE SCALE GENOMIC DNA]</scope>
    <source>
        <strain evidence="1 2">S3898</strain>
    </source>
</reference>
<gene>
    <name evidence="1" type="ORF">C1E23_01150</name>
</gene>
<dbReference type="RefSeq" id="WP_130253812.1">
    <property type="nucleotide sequence ID" value="NZ_PPSX01000005.1"/>
</dbReference>
<proteinExistence type="predicted"/>
<evidence type="ECO:0000313" key="1">
    <source>
        <dbReference type="EMBL" id="RZQ54921.1"/>
    </source>
</evidence>
<evidence type="ECO:0000313" key="2">
    <source>
        <dbReference type="Proteomes" id="UP000291338"/>
    </source>
</evidence>
<dbReference type="EMBL" id="PPSX01000005">
    <property type="protein sequence ID" value="RZQ54921.1"/>
    <property type="molecule type" value="Genomic_DNA"/>
</dbReference>
<accession>A0A4Q7ISD4</accession>
<name>A0A4Q7ISD4_9GAMM</name>
<organism evidence="1 2">
    <name type="scientific">Pseudoalteromonas phenolica</name>
    <dbReference type="NCBI Taxonomy" id="161398"/>
    <lineage>
        <taxon>Bacteria</taxon>
        <taxon>Pseudomonadati</taxon>
        <taxon>Pseudomonadota</taxon>
        <taxon>Gammaproteobacteria</taxon>
        <taxon>Alteromonadales</taxon>
        <taxon>Pseudoalteromonadaceae</taxon>
        <taxon>Pseudoalteromonas</taxon>
    </lineage>
</organism>